<evidence type="ECO:0000313" key="8">
    <source>
        <dbReference type="Proteomes" id="UP000467841"/>
    </source>
</evidence>
<proteinExistence type="predicted"/>
<comment type="caution">
    <text evidence="7">The sequence shown here is derived from an EMBL/GenBank/DDBJ whole genome shotgun (WGS) entry which is preliminary data.</text>
</comment>
<gene>
    <name evidence="7" type="ORF">MERR_LOCUS41021</name>
</gene>
<dbReference type="PANTHER" id="PTHR31973:SF195">
    <property type="entry name" value="MUDR FAMILY TRANSPOSASE"/>
    <property type="match status" value="1"/>
</dbReference>
<keyword evidence="3" id="KW-0862">Zinc</keyword>
<evidence type="ECO:0000256" key="5">
    <source>
        <dbReference type="SAM" id="MobiDB-lite"/>
    </source>
</evidence>
<protein>
    <recommendedName>
        <fullName evidence="6">SWIM-type domain-containing protein</fullName>
    </recommendedName>
</protein>
<dbReference type="EMBL" id="CACVBM020001551">
    <property type="protein sequence ID" value="CAA7053785.1"/>
    <property type="molecule type" value="Genomic_DNA"/>
</dbReference>
<dbReference type="InterPro" id="IPR007527">
    <property type="entry name" value="Znf_SWIM"/>
</dbReference>
<dbReference type="AlphaFoldDB" id="A0A6D2KGX6"/>
<dbReference type="Pfam" id="PF10551">
    <property type="entry name" value="MULE"/>
    <property type="match status" value="1"/>
</dbReference>
<evidence type="ECO:0000256" key="2">
    <source>
        <dbReference type="ARBA" id="ARBA00022771"/>
    </source>
</evidence>
<evidence type="ECO:0000256" key="3">
    <source>
        <dbReference type="ARBA" id="ARBA00022833"/>
    </source>
</evidence>
<dbReference type="PROSITE" id="PS50966">
    <property type="entry name" value="ZF_SWIM"/>
    <property type="match status" value="1"/>
</dbReference>
<evidence type="ECO:0000256" key="1">
    <source>
        <dbReference type="ARBA" id="ARBA00022723"/>
    </source>
</evidence>
<accession>A0A6D2KGX6</accession>
<reference evidence="7" key="1">
    <citation type="submission" date="2020-01" db="EMBL/GenBank/DDBJ databases">
        <authorList>
            <person name="Mishra B."/>
        </authorList>
    </citation>
    <scope>NUCLEOTIDE SEQUENCE [LARGE SCALE GENOMIC DNA]</scope>
</reference>
<evidence type="ECO:0000313" key="7">
    <source>
        <dbReference type="EMBL" id="CAA7053785.1"/>
    </source>
</evidence>
<evidence type="ECO:0000256" key="4">
    <source>
        <dbReference type="PROSITE-ProRule" id="PRU00325"/>
    </source>
</evidence>
<dbReference type="InterPro" id="IPR004332">
    <property type="entry name" value="Transposase_MuDR"/>
</dbReference>
<dbReference type="Pfam" id="PF04434">
    <property type="entry name" value="SWIM"/>
    <property type="match status" value="1"/>
</dbReference>
<dbReference type="Pfam" id="PF03108">
    <property type="entry name" value="DBD_Tnp_Mut"/>
    <property type="match status" value="1"/>
</dbReference>
<keyword evidence="2 4" id="KW-0863">Zinc-finger</keyword>
<dbReference type="SMART" id="SM00575">
    <property type="entry name" value="ZnF_PMZ"/>
    <property type="match status" value="1"/>
</dbReference>
<dbReference type="GO" id="GO:0008270">
    <property type="term" value="F:zinc ion binding"/>
    <property type="evidence" value="ECO:0007669"/>
    <property type="project" value="UniProtKB-KW"/>
</dbReference>
<organism evidence="7 8">
    <name type="scientific">Microthlaspi erraticum</name>
    <dbReference type="NCBI Taxonomy" id="1685480"/>
    <lineage>
        <taxon>Eukaryota</taxon>
        <taxon>Viridiplantae</taxon>
        <taxon>Streptophyta</taxon>
        <taxon>Embryophyta</taxon>
        <taxon>Tracheophyta</taxon>
        <taxon>Spermatophyta</taxon>
        <taxon>Magnoliopsida</taxon>
        <taxon>eudicotyledons</taxon>
        <taxon>Gunneridae</taxon>
        <taxon>Pentapetalae</taxon>
        <taxon>rosids</taxon>
        <taxon>malvids</taxon>
        <taxon>Brassicales</taxon>
        <taxon>Brassicaceae</taxon>
        <taxon>Coluteocarpeae</taxon>
        <taxon>Microthlaspi</taxon>
    </lineage>
</organism>
<sequence length="665" mass="76455">MAETEVVLLCYWNCRIKHGPDGVYFEGSTPKEMRVKKKTDFSSFLDELYLITGFDKQKSNLEIVYRCPVAQSPNRFRYELCPVTCDGHLETMLELPSKHPSVNSVELLLELKPIGDPVENPRKRQKKTQQEEVKDEDQAGAVSGLWLEDDAMRVGLCFKDMEEMKKAVAWWSIKKQKTYMVRREIEKKDVYVFECASLGCKWSISAARMEEKDGVFEITKCSSGPHTCDHEYGRRYWPEFRGDFDVKGLEYEIERLVKVHPLLSTAELAKWWKEKYGYELIDTDQVDDVEEVLQRAKEKALKRVYGGWDESFSLMPKLMSALQSSNGVVVDWQYDDSLPDHPPGHASFRGVFWAFPQSIKGFEHCRPVIVVDSKDLGGKYKMKLMVACGVNAVNEYLPLAFAVTKEVTVDSWRWFLGKIREKVTQRKGLYLRTSPHPDIVAVVNEPESQWQEPWAYHRFCLDHLSSQFHGVFKDDKLRNLVDKAGSTIKKEEFDSYMKEMKEKNLEAWEWLDKYPPQQWALSHDVGRRRYGSLTINTIALFAVCERFPKVGMAGGVMLQFGPIMNDLSCEIVQLNDLTCTCGEFQRSNTPCVHALAVCDKLKINPLQYVDDCYSVERYHKTYAAKFNDVPEVSAWPEATGVPRLLLPVIEPPPAKASGKYIVLAL</sequence>
<name>A0A6D2KGX6_9BRAS</name>
<keyword evidence="8" id="KW-1185">Reference proteome</keyword>
<feature type="domain" description="SWIM-type" evidence="6">
    <location>
        <begin position="570"/>
        <end position="602"/>
    </location>
</feature>
<dbReference type="InterPro" id="IPR006564">
    <property type="entry name" value="Znf_PMZ"/>
</dbReference>
<dbReference type="Proteomes" id="UP000467841">
    <property type="component" value="Unassembled WGS sequence"/>
</dbReference>
<keyword evidence="1" id="KW-0479">Metal-binding</keyword>
<evidence type="ECO:0000259" key="6">
    <source>
        <dbReference type="PROSITE" id="PS50966"/>
    </source>
</evidence>
<dbReference type="OrthoDB" id="1747431at2759"/>
<dbReference type="InterPro" id="IPR018289">
    <property type="entry name" value="MULE_transposase_dom"/>
</dbReference>
<feature type="region of interest" description="Disordered" evidence="5">
    <location>
        <begin position="116"/>
        <end position="138"/>
    </location>
</feature>
<dbReference type="PANTHER" id="PTHR31973">
    <property type="entry name" value="POLYPROTEIN, PUTATIVE-RELATED"/>
    <property type="match status" value="1"/>
</dbReference>